<keyword evidence="1" id="KW-0472">Membrane</keyword>
<keyword evidence="1" id="KW-1133">Transmembrane helix</keyword>
<evidence type="ECO:0000256" key="1">
    <source>
        <dbReference type="SAM" id="Phobius"/>
    </source>
</evidence>
<organism evidence="2 3">
    <name type="scientific">Dictyobacter vulcani</name>
    <dbReference type="NCBI Taxonomy" id="2607529"/>
    <lineage>
        <taxon>Bacteria</taxon>
        <taxon>Bacillati</taxon>
        <taxon>Chloroflexota</taxon>
        <taxon>Ktedonobacteria</taxon>
        <taxon>Ktedonobacterales</taxon>
        <taxon>Dictyobacteraceae</taxon>
        <taxon>Dictyobacter</taxon>
    </lineage>
</organism>
<evidence type="ECO:0008006" key="4">
    <source>
        <dbReference type="Google" id="ProtNLM"/>
    </source>
</evidence>
<dbReference type="NCBIfam" id="NF033634">
    <property type="entry name" value="SLATT_1"/>
    <property type="match status" value="1"/>
</dbReference>
<sequence length="134" mass="15805">MRERWQTQRDYYSKKARLYKQRHQGLLLVSSIGAAVVPVLLILPGMPVIIPTIISFVVSLALILDNTFHFGDDWHLFRQTLEALKQEKTLYTYNIEPYTEPSKAFPLFVRNCEEIMRMEGKNYFEHRKTKGKEI</sequence>
<dbReference type="InterPro" id="IPR025325">
    <property type="entry name" value="DUF4231"/>
</dbReference>
<protein>
    <recommendedName>
        <fullName evidence="4">DUF4231 domain-containing protein</fullName>
    </recommendedName>
</protein>
<evidence type="ECO:0000313" key="2">
    <source>
        <dbReference type="EMBL" id="GER89735.1"/>
    </source>
</evidence>
<comment type="caution">
    <text evidence="2">The sequence shown here is derived from an EMBL/GenBank/DDBJ whole genome shotgun (WGS) entry which is preliminary data.</text>
</comment>
<gene>
    <name evidence="2" type="ORF">KDW_38970</name>
</gene>
<keyword evidence="3" id="KW-1185">Reference proteome</keyword>
<feature type="transmembrane region" description="Helical" evidence="1">
    <location>
        <begin position="25"/>
        <end position="43"/>
    </location>
</feature>
<evidence type="ECO:0000313" key="3">
    <source>
        <dbReference type="Proteomes" id="UP000326912"/>
    </source>
</evidence>
<dbReference type="AlphaFoldDB" id="A0A5J4KPC7"/>
<dbReference type="Pfam" id="PF14015">
    <property type="entry name" value="DUF4231"/>
    <property type="match status" value="1"/>
</dbReference>
<reference evidence="2 3" key="1">
    <citation type="submission" date="2019-10" db="EMBL/GenBank/DDBJ databases">
        <title>Dictyobacter vulcani sp. nov., within the class Ktedonobacteria, isolated from soil of volcanic Mt. Zao.</title>
        <authorList>
            <person name="Zheng Y."/>
            <person name="Wang C.M."/>
            <person name="Sakai Y."/>
            <person name="Abe K."/>
            <person name="Yokota A."/>
            <person name="Yabe S."/>
        </authorList>
    </citation>
    <scope>NUCLEOTIDE SEQUENCE [LARGE SCALE GENOMIC DNA]</scope>
    <source>
        <strain evidence="2 3">W12</strain>
    </source>
</reference>
<name>A0A5J4KPC7_9CHLR</name>
<accession>A0A5J4KPC7</accession>
<dbReference type="EMBL" id="BKZW01000002">
    <property type="protein sequence ID" value="GER89735.1"/>
    <property type="molecule type" value="Genomic_DNA"/>
</dbReference>
<keyword evidence="1" id="KW-0812">Transmembrane</keyword>
<feature type="transmembrane region" description="Helical" evidence="1">
    <location>
        <begin position="49"/>
        <end position="68"/>
    </location>
</feature>
<proteinExistence type="predicted"/>
<dbReference type="Proteomes" id="UP000326912">
    <property type="component" value="Unassembled WGS sequence"/>
</dbReference>